<gene>
    <name evidence="2" type="ORF">ACFOZ9_01670</name>
</gene>
<keyword evidence="3" id="KW-1185">Reference proteome</keyword>
<evidence type="ECO:0000313" key="2">
    <source>
        <dbReference type="EMBL" id="MFC4424901.1"/>
    </source>
</evidence>
<dbReference type="Proteomes" id="UP001595998">
    <property type="component" value="Unassembled WGS sequence"/>
</dbReference>
<dbReference type="RefSeq" id="WP_380035610.1">
    <property type="nucleotide sequence ID" value="NZ_JBHSEH010000004.1"/>
</dbReference>
<name>A0ABV8XJB4_9DEIO</name>
<feature type="domain" description="DUF7669" evidence="1">
    <location>
        <begin position="14"/>
        <end position="83"/>
    </location>
</feature>
<proteinExistence type="predicted"/>
<comment type="caution">
    <text evidence="2">The sequence shown here is derived from an EMBL/GenBank/DDBJ whole genome shotgun (WGS) entry which is preliminary data.</text>
</comment>
<organism evidence="2 3">
    <name type="scientific">Deinococcus navajonensis</name>
    <dbReference type="NCBI Taxonomy" id="309884"/>
    <lineage>
        <taxon>Bacteria</taxon>
        <taxon>Thermotogati</taxon>
        <taxon>Deinococcota</taxon>
        <taxon>Deinococci</taxon>
        <taxon>Deinococcales</taxon>
        <taxon>Deinococcaceae</taxon>
        <taxon>Deinococcus</taxon>
    </lineage>
</organism>
<dbReference type="InterPro" id="IPR056086">
    <property type="entry name" value="DUF7669"/>
</dbReference>
<accession>A0ABV8XJB4</accession>
<sequence>MRRRKRVSCREDVLEAARVLSARHAEETFSIPDVIDVMRSQGTEHLDTVIRRHVGVLMCVNGGAAGAGEYRDLERVARGRYRLLPPGDGR</sequence>
<evidence type="ECO:0000313" key="3">
    <source>
        <dbReference type="Proteomes" id="UP001595998"/>
    </source>
</evidence>
<protein>
    <recommendedName>
        <fullName evidence="1">DUF7669 domain-containing protein</fullName>
    </recommendedName>
</protein>
<dbReference type="EMBL" id="JBHSEH010000004">
    <property type="protein sequence ID" value="MFC4424901.1"/>
    <property type="molecule type" value="Genomic_DNA"/>
</dbReference>
<reference evidence="3" key="1">
    <citation type="journal article" date="2019" name="Int. J. Syst. Evol. Microbiol.">
        <title>The Global Catalogue of Microorganisms (GCM) 10K type strain sequencing project: providing services to taxonomists for standard genome sequencing and annotation.</title>
        <authorList>
            <consortium name="The Broad Institute Genomics Platform"/>
            <consortium name="The Broad Institute Genome Sequencing Center for Infectious Disease"/>
            <person name="Wu L."/>
            <person name="Ma J."/>
        </authorList>
    </citation>
    <scope>NUCLEOTIDE SEQUENCE [LARGE SCALE GENOMIC DNA]</scope>
    <source>
        <strain evidence="3">CCUG 56029</strain>
    </source>
</reference>
<dbReference type="Pfam" id="PF24706">
    <property type="entry name" value="DUF7669"/>
    <property type="match status" value="1"/>
</dbReference>
<evidence type="ECO:0000259" key="1">
    <source>
        <dbReference type="Pfam" id="PF24706"/>
    </source>
</evidence>